<dbReference type="EMBL" id="CAMAPC010000012">
    <property type="protein sequence ID" value="CAH9061901.1"/>
    <property type="molecule type" value="Genomic_DNA"/>
</dbReference>
<keyword evidence="3" id="KW-1185">Reference proteome</keyword>
<feature type="chain" id="PRO_5040731316" description="DUF3080 domain-containing protein" evidence="1">
    <location>
        <begin position="21"/>
        <end position="337"/>
    </location>
</feature>
<dbReference type="InterPro" id="IPR021431">
    <property type="entry name" value="DUF3080"/>
</dbReference>
<evidence type="ECO:0000313" key="2">
    <source>
        <dbReference type="EMBL" id="CAH9061901.1"/>
    </source>
</evidence>
<name>A0A9W4R188_9GAMM</name>
<gene>
    <name evidence="2" type="ORF">PSECIP111854_02905</name>
</gene>
<keyword evidence="1" id="KW-0732">Signal</keyword>
<dbReference type="PROSITE" id="PS51257">
    <property type="entry name" value="PROKAR_LIPOPROTEIN"/>
    <property type="match status" value="1"/>
</dbReference>
<reference evidence="2" key="1">
    <citation type="submission" date="2022-07" db="EMBL/GenBank/DDBJ databases">
        <authorList>
            <person name="Criscuolo A."/>
        </authorList>
    </citation>
    <scope>NUCLEOTIDE SEQUENCE</scope>
    <source>
        <strain evidence="2">CIP111854</strain>
    </source>
</reference>
<comment type="caution">
    <text evidence="2">The sequence shown here is derived from an EMBL/GenBank/DDBJ whole genome shotgun (WGS) entry which is preliminary data.</text>
</comment>
<dbReference type="AlphaFoldDB" id="A0A9W4R188"/>
<feature type="signal peptide" evidence="1">
    <location>
        <begin position="1"/>
        <end position="20"/>
    </location>
</feature>
<evidence type="ECO:0008006" key="4">
    <source>
        <dbReference type="Google" id="ProtNLM"/>
    </source>
</evidence>
<proteinExistence type="predicted"/>
<protein>
    <recommendedName>
        <fullName evidence="4">DUF3080 domain-containing protein</fullName>
    </recommendedName>
</protein>
<dbReference type="RefSeq" id="WP_261626697.1">
    <property type="nucleotide sequence ID" value="NZ_CAMAPC010000012.1"/>
</dbReference>
<evidence type="ECO:0000313" key="3">
    <source>
        <dbReference type="Proteomes" id="UP001152467"/>
    </source>
</evidence>
<sequence length="337" mass="38504">MRLFCLIISLVTFIAGCSPAPSDTYIEYQQRLANVMEKRAATSTALTPFNAKHIARPSSKITLSMLELASLDHCTLMNTIASNNNQLGKVRVPSEQLKYALRFIKHVEICLNNSATKDAEIKNKLTTALNEKKRQLPSYFEQMVYNERELAKMSLLTSQEIDFEDHKVPLSKALEALSTLSKLQQLISQPNLNYWQHTDPNLITDALAKLNNNHAISRLITSARTQIMLNRVTTEWLNTINPSEQICQSNKNKQKAQILSNVFNRFYLSQLQGYQSKLTNMLQNASPALVILWQSDDAFSKLFDIEHSGSYYQQLKISAVEHVTWWQKFYKACKIQP</sequence>
<organism evidence="2 3">
    <name type="scientific">Pseudoalteromonas holothuriae</name>
    <dbReference type="NCBI Taxonomy" id="2963714"/>
    <lineage>
        <taxon>Bacteria</taxon>
        <taxon>Pseudomonadati</taxon>
        <taxon>Pseudomonadota</taxon>
        <taxon>Gammaproteobacteria</taxon>
        <taxon>Alteromonadales</taxon>
        <taxon>Pseudoalteromonadaceae</taxon>
        <taxon>Pseudoalteromonas</taxon>
    </lineage>
</organism>
<dbReference type="Pfam" id="PF11279">
    <property type="entry name" value="DUF3080"/>
    <property type="match status" value="1"/>
</dbReference>
<dbReference type="Proteomes" id="UP001152467">
    <property type="component" value="Unassembled WGS sequence"/>
</dbReference>
<accession>A0A9W4R188</accession>
<evidence type="ECO:0000256" key="1">
    <source>
        <dbReference type="SAM" id="SignalP"/>
    </source>
</evidence>